<dbReference type="Proteomes" id="UP000007993">
    <property type="component" value="Unassembled WGS sequence"/>
</dbReference>
<comment type="caution">
    <text evidence="1">The sequence shown here is derived from an EMBL/GenBank/DDBJ whole genome shotgun (WGS) entry which is preliminary data.</text>
</comment>
<organism evidence="1 2">
    <name type="scientific">Rhodopirellula baltica SH28</name>
    <dbReference type="NCBI Taxonomy" id="993517"/>
    <lineage>
        <taxon>Bacteria</taxon>
        <taxon>Pseudomonadati</taxon>
        <taxon>Planctomycetota</taxon>
        <taxon>Planctomycetia</taxon>
        <taxon>Pirellulales</taxon>
        <taxon>Pirellulaceae</taxon>
        <taxon>Rhodopirellula</taxon>
    </lineage>
</organism>
<dbReference type="AlphaFoldDB" id="K5DEY8"/>
<evidence type="ECO:0000313" key="2">
    <source>
        <dbReference type="Proteomes" id="UP000007993"/>
    </source>
</evidence>
<name>K5DEY8_RHOBT</name>
<protein>
    <submittedName>
        <fullName evidence="1">Uncharacterized protein</fullName>
    </submittedName>
</protein>
<proteinExistence type="predicted"/>
<dbReference type="EMBL" id="AMCW01000107">
    <property type="protein sequence ID" value="EKK01033.1"/>
    <property type="molecule type" value="Genomic_DNA"/>
</dbReference>
<accession>K5DEY8</accession>
<gene>
    <name evidence="1" type="ORF">RBSH_03707</name>
</gene>
<sequence>MAHCFRGGENVNNIDLIDAARPRLSARGPGHRKGAASRVRGWDPTGSHARFGCWHGRSRTRFAKGASWLRRLANETRQPIGYRLPSFPVHLLVIRCPTPLIASNCSTLVPWIVGPASRWLLAGHERSSKRVEHLSPNVCVPGSSRRAARHGRVGMDFVKRRGLAAENCPTEQLGTTVLLWCHGLPGSNGAGGRIASAETVCDNVKNSRDDKIRTCDLCTPSRAARLENPRIHWILREFGFQEVHDTGLFSMGNVHISCTNYPSTSRGTLCEARF</sequence>
<evidence type="ECO:0000313" key="1">
    <source>
        <dbReference type="EMBL" id="EKK01033.1"/>
    </source>
</evidence>
<dbReference type="PATRIC" id="fig|993517.3.peg.4024"/>
<reference evidence="1 2" key="1">
    <citation type="journal article" date="2013" name="Mar. Genomics">
        <title>Expression of sulfatases in Rhodopirellula baltica and the diversity of sulfatases in the genus Rhodopirellula.</title>
        <authorList>
            <person name="Wegner C.E."/>
            <person name="Richter-Heitmann T."/>
            <person name="Klindworth A."/>
            <person name="Klockow C."/>
            <person name="Richter M."/>
            <person name="Achstetter T."/>
            <person name="Glockner F.O."/>
            <person name="Harder J."/>
        </authorList>
    </citation>
    <scope>NUCLEOTIDE SEQUENCE [LARGE SCALE GENOMIC DNA]</scope>
    <source>
        <strain evidence="1 2">SH28</strain>
    </source>
</reference>